<evidence type="ECO:0000313" key="23">
    <source>
        <dbReference type="Proteomes" id="UP000694856"/>
    </source>
</evidence>
<evidence type="ECO:0000256" key="15">
    <source>
        <dbReference type="ARBA" id="ARBA00060409"/>
    </source>
</evidence>
<evidence type="ECO:0000256" key="3">
    <source>
        <dbReference type="ARBA" id="ARBA00022475"/>
    </source>
</evidence>
<feature type="coiled-coil region" evidence="19">
    <location>
        <begin position="172"/>
        <end position="199"/>
    </location>
</feature>
<sequence length="811" mass="93259">MPSALAIFTCRPNSHPFQERHVYLDEPIKIGRSVARCRPAQNNATFDCKVLSRNHALVWFDHKTGKFYLQDTKSSNGTFINSQRLSRGSEESPPCEILSGDIIQFGVDVTENTRKVTHGCIVSTIKLFLPDGMEARLRSDVIHAPLPSPVEKVAANTPSMYSQELFQLSQYLQEALHREQMLEQKLATLQRLLAITQEASDTSWQALIDEDRLLSRLEVMGNQLQACSKNQTEDSLRKELIALQEDKHNYETTAKESLRRVLQEKIEVVRKLSEVERSLSNTEDECTHLKEMNERTQEELRELANKYNGAVNEIKDLSDKLKVAEGKQEEIQQKGQAEKKELQHKIDEMEEKEQELQAKIEALQADNDFTNERLTALQEHLLSKSGGDCTFIHQFIECQKKLIVEGHLTKVVEETKLSKENQARAKESDLSDTLSPSKEKSSDDTTDAQMDEQDLNEPLAKVSLLKDDLQGAQSEIETKQEIQHLRKELIEAQELARASKQKCFELQALLEEERKAYRNQVEESSKQIQVLQAQLQRLHVNIENLREEKDSEITSTRDKLLSARDEILLLHQAAEKAASERDTDIACLQEELKKVRAELERWRKAASDYEKEITSLQNSFQLRCQQCEDQQREETTRLQGELEKLRKEWNVLETECRSLKKENVLLSSELQRQEKELHNSQKQSLELTSDLSILQMTRKELENQVGSLKEQHLRDSADLKTLLSKAENQAKDVQKEYEKTQTVLSELKLKFEMTEQEKQSITDELKQCKDNLKLLREKGNNKPWPWMPMLAALVAVTAIVLYVPGLARASP</sequence>
<dbReference type="GO" id="GO:1900825">
    <property type="term" value="P:regulation of membrane depolarization during cardiac muscle cell action potential"/>
    <property type="evidence" value="ECO:0007669"/>
    <property type="project" value="TreeGrafter"/>
</dbReference>
<keyword evidence="7" id="KW-0256">Endoplasmic reticulum</keyword>
<proteinExistence type="inferred from homology"/>
<accession>A0A8B6YFF7</accession>
<evidence type="ECO:0000256" key="21">
    <source>
        <dbReference type="SAM" id="Phobius"/>
    </source>
</evidence>
<dbReference type="GO" id="GO:0005789">
    <property type="term" value="C:endoplasmic reticulum membrane"/>
    <property type="evidence" value="ECO:0007669"/>
    <property type="project" value="UniProtKB-SubCell"/>
</dbReference>
<evidence type="ECO:0000256" key="13">
    <source>
        <dbReference type="ARBA" id="ARBA00046294"/>
    </source>
</evidence>
<dbReference type="GO" id="GO:0042383">
    <property type="term" value="C:sarcolemma"/>
    <property type="evidence" value="ECO:0007669"/>
    <property type="project" value="UniProtKB-SubCell"/>
</dbReference>
<evidence type="ECO:0000256" key="1">
    <source>
        <dbReference type="ARBA" id="ARBA00004163"/>
    </source>
</evidence>
<comment type="subcellular location">
    <subcellularLocation>
        <location evidence="15">Cell membrane</location>
        <location evidence="15">Sarcolemma</location>
        <topology evidence="15">Single-pass type IV membrane protein</topology>
    </subcellularLocation>
    <subcellularLocation>
        <location evidence="2">Cytoplasm</location>
        <location evidence="2">Cytoskeleton</location>
        <location evidence="2">Microtubule organizing center</location>
        <location evidence="2">Centrosome</location>
    </subcellularLocation>
    <subcellularLocation>
        <location evidence="1">Endoplasmic reticulum membrane</location>
        <topology evidence="1">Single-pass type IV membrane protein</topology>
    </subcellularLocation>
    <subcellularLocation>
        <location evidence="13">Mitochondrion membrane</location>
        <topology evidence="13">Single-pass type IV membrane protein</topology>
    </subcellularLocation>
</comment>
<dbReference type="CDD" id="cd21911">
    <property type="entry name" value="CC1_SLMAP"/>
    <property type="match status" value="1"/>
</dbReference>
<dbReference type="SUPFAM" id="SSF49879">
    <property type="entry name" value="SMAD/FHA domain"/>
    <property type="match status" value="1"/>
</dbReference>
<evidence type="ECO:0000256" key="17">
    <source>
        <dbReference type="ARBA" id="ARBA00066015"/>
    </source>
</evidence>
<comment type="subunit">
    <text evidence="17">Homodimer. Interacts with myosin. Interacts with SIKE1 and both associate with the STRIPAK core complex composed of PP2A catalytic and scaffolding subunits, the striatins (PP2A regulatory subunits), the striatin-associated proteins MOB4, STRIP1 and STRIP2, PDCD10 and members of the STE20 kinases, such as STK24 and STK26. Interacts (via FHA domain) with STK3 (when phosphorylated); the interaction associates STK3 with the STRIPAK complex.</text>
</comment>
<evidence type="ECO:0000256" key="14">
    <source>
        <dbReference type="ARBA" id="ARBA00057671"/>
    </source>
</evidence>
<dbReference type="GO" id="GO:0072659">
    <property type="term" value="P:protein localization to plasma membrane"/>
    <property type="evidence" value="ECO:0007669"/>
    <property type="project" value="TreeGrafter"/>
</dbReference>
<keyword evidence="9 19" id="KW-0175">Coiled coil</keyword>
<dbReference type="GeneID" id="102515347"/>
<keyword evidence="23" id="KW-1185">Reference proteome</keyword>
<evidence type="ECO:0000256" key="16">
    <source>
        <dbReference type="ARBA" id="ARBA00061687"/>
    </source>
</evidence>
<evidence type="ECO:0000256" key="10">
    <source>
        <dbReference type="ARBA" id="ARBA00023128"/>
    </source>
</evidence>
<evidence type="ECO:0000256" key="5">
    <source>
        <dbReference type="ARBA" id="ARBA00022553"/>
    </source>
</evidence>
<evidence type="ECO:0000259" key="22">
    <source>
        <dbReference type="PROSITE" id="PS50006"/>
    </source>
</evidence>
<feature type="region of interest" description="Disordered" evidence="20">
    <location>
        <begin position="419"/>
        <end position="450"/>
    </location>
</feature>
<comment type="function">
    <text evidence="14">Associates with the striatin-interacting phosphatase and kinase (STRIPAK) core complex, forming the extended (SIKE1:SLMAP)STRIPAK complex. The (SIKE1:SLMAP)STRIPAK complex dephosphorylates STK3 leading to the inhibition of Hippo signaling and the control of cell growth. May play a role during myoblast fusion.</text>
</comment>
<evidence type="ECO:0000256" key="9">
    <source>
        <dbReference type="ARBA" id="ARBA00023054"/>
    </source>
</evidence>
<reference evidence="24" key="1">
    <citation type="submission" date="2025-08" db="UniProtKB">
        <authorList>
            <consortium name="RefSeq"/>
        </authorList>
    </citation>
    <scope>IDENTIFICATION</scope>
    <source>
        <tissue evidence="24">Ear skin</tissue>
    </source>
</reference>
<protein>
    <recommendedName>
        <fullName evidence="18">Sarcolemmal membrane-associated protein</fullName>
    </recommendedName>
</protein>
<evidence type="ECO:0000256" key="4">
    <source>
        <dbReference type="ARBA" id="ARBA00022490"/>
    </source>
</evidence>
<evidence type="ECO:0000256" key="12">
    <source>
        <dbReference type="ARBA" id="ARBA00023212"/>
    </source>
</evidence>
<evidence type="ECO:0000256" key="2">
    <source>
        <dbReference type="ARBA" id="ARBA00004300"/>
    </source>
</evidence>
<dbReference type="InterPro" id="IPR051176">
    <property type="entry name" value="Cent_Immune-Sig_Mod"/>
</dbReference>
<dbReference type="KEGG" id="cfr:102515347"/>
<evidence type="ECO:0000256" key="8">
    <source>
        <dbReference type="ARBA" id="ARBA00022989"/>
    </source>
</evidence>
<dbReference type="GO" id="GO:0005813">
    <property type="term" value="C:centrosome"/>
    <property type="evidence" value="ECO:0007669"/>
    <property type="project" value="UniProtKB-SubCell"/>
</dbReference>
<dbReference type="SMART" id="SM00240">
    <property type="entry name" value="FHA"/>
    <property type="match status" value="1"/>
</dbReference>
<evidence type="ECO:0000256" key="7">
    <source>
        <dbReference type="ARBA" id="ARBA00022824"/>
    </source>
</evidence>
<keyword evidence="5" id="KW-0597">Phosphoprotein</keyword>
<dbReference type="GO" id="GO:0031966">
    <property type="term" value="C:mitochondrial membrane"/>
    <property type="evidence" value="ECO:0007669"/>
    <property type="project" value="UniProtKB-SubCell"/>
</dbReference>
<feature type="transmembrane region" description="Helical" evidence="21">
    <location>
        <begin position="784"/>
        <end position="803"/>
    </location>
</feature>
<dbReference type="InterPro" id="IPR008984">
    <property type="entry name" value="SMAD_FHA_dom_sf"/>
</dbReference>
<keyword evidence="11 21" id="KW-0472">Membrane</keyword>
<keyword evidence="3" id="KW-1003">Cell membrane</keyword>
<keyword evidence="10" id="KW-0496">Mitochondrion</keyword>
<evidence type="ECO:0000256" key="11">
    <source>
        <dbReference type="ARBA" id="ARBA00023136"/>
    </source>
</evidence>
<keyword evidence="4" id="KW-0963">Cytoplasm</keyword>
<evidence type="ECO:0000256" key="18">
    <source>
        <dbReference type="ARBA" id="ARBA00074026"/>
    </source>
</evidence>
<feature type="coiled-coil region" evidence="19">
    <location>
        <begin position="585"/>
        <end position="778"/>
    </location>
</feature>
<feature type="compositionally biased region" description="Basic and acidic residues" evidence="20">
    <location>
        <begin position="419"/>
        <end position="429"/>
    </location>
</feature>
<feature type="coiled-coil region" evidence="19">
    <location>
        <begin position="233"/>
        <end position="380"/>
    </location>
</feature>
<organism evidence="23 24">
    <name type="scientific">Camelus ferus</name>
    <name type="common">Wild bactrian camel</name>
    <name type="synonym">Camelus bactrianus ferus</name>
    <dbReference type="NCBI Taxonomy" id="419612"/>
    <lineage>
        <taxon>Eukaryota</taxon>
        <taxon>Metazoa</taxon>
        <taxon>Chordata</taxon>
        <taxon>Craniata</taxon>
        <taxon>Vertebrata</taxon>
        <taxon>Euteleostomi</taxon>
        <taxon>Mammalia</taxon>
        <taxon>Eutheria</taxon>
        <taxon>Laurasiatheria</taxon>
        <taxon>Artiodactyla</taxon>
        <taxon>Tylopoda</taxon>
        <taxon>Camelidae</taxon>
        <taxon>Camelus</taxon>
    </lineage>
</organism>
<gene>
    <name evidence="24" type="primary">SLMAP</name>
</gene>
<dbReference type="CDD" id="cd22679">
    <property type="entry name" value="FHA_SLMAP"/>
    <property type="match status" value="1"/>
</dbReference>
<dbReference type="CTD" id="7871"/>
<keyword evidence="8 21" id="KW-1133">Transmembrane helix</keyword>
<feature type="coiled-coil region" evidence="19">
    <location>
        <begin position="475"/>
        <end position="555"/>
    </location>
</feature>
<dbReference type="InterPro" id="IPR000253">
    <property type="entry name" value="FHA_dom"/>
</dbReference>
<dbReference type="Pfam" id="PF00498">
    <property type="entry name" value="FHA"/>
    <property type="match status" value="1"/>
</dbReference>
<evidence type="ECO:0000313" key="24">
    <source>
        <dbReference type="RefSeq" id="XP_006184888.1"/>
    </source>
</evidence>
<dbReference type="Gene3D" id="2.60.200.20">
    <property type="match status" value="1"/>
</dbReference>
<dbReference type="FunFam" id="2.60.200.20:FF:000003">
    <property type="entry name" value="sarcolemmal membrane-associated protein isoform X2"/>
    <property type="match status" value="1"/>
</dbReference>
<evidence type="ECO:0000256" key="20">
    <source>
        <dbReference type="SAM" id="MobiDB-lite"/>
    </source>
</evidence>
<dbReference type="PROSITE" id="PS50006">
    <property type="entry name" value="FHA_DOMAIN"/>
    <property type="match status" value="1"/>
</dbReference>
<dbReference type="RefSeq" id="XP_006184888.1">
    <property type="nucleotide sequence ID" value="XM_006184826.3"/>
</dbReference>
<name>A0A8B6YFF7_CAMFR</name>
<dbReference type="PANTHER" id="PTHR15715">
    <property type="entry name" value="CENTROSOMAL PROTEIN OF 170 KDA"/>
    <property type="match status" value="1"/>
</dbReference>
<keyword evidence="12" id="KW-0206">Cytoskeleton</keyword>
<dbReference type="Proteomes" id="UP000694856">
    <property type="component" value="Chromosome 17"/>
</dbReference>
<evidence type="ECO:0000256" key="19">
    <source>
        <dbReference type="SAM" id="Coils"/>
    </source>
</evidence>
<keyword evidence="6 21" id="KW-0812">Transmembrane</keyword>
<comment type="similarity">
    <text evidence="16">Belongs to the SLMAP family.</text>
</comment>
<dbReference type="PANTHER" id="PTHR15715:SF22">
    <property type="entry name" value="SARCOLEMMAL MEMBRANE-ASSOCIATED PROTEIN"/>
    <property type="match status" value="1"/>
</dbReference>
<evidence type="ECO:0000256" key="6">
    <source>
        <dbReference type="ARBA" id="ARBA00022692"/>
    </source>
</evidence>
<dbReference type="AlphaFoldDB" id="A0A8B6YFF7"/>
<feature type="domain" description="FHA" evidence="22">
    <location>
        <begin position="28"/>
        <end position="85"/>
    </location>
</feature>